<name>A0A388L5H4_CHABU</name>
<feature type="compositionally biased region" description="Polar residues" evidence="1">
    <location>
        <begin position="198"/>
        <end position="212"/>
    </location>
</feature>
<sequence length="461" mass="50918">TRLKEVVIVDDREYEASFEAWKSPVELQWDRLMDRKDHPWVKFIHPSPMVRPFLRAAADGAFGEVINGEGVQTIDAAGREEIRFNLQPPLRHIGLQCLTLNLNCHGRPQVRYLTSETPWCEYCHRHGQLAGVAGCLSLEGTKRELVRLEAKLRDDPGRPWDVGAEVEGWACFEQRFDKVISAELLLEESLGEDPMQEATGTTSAPARPQNDQAGRVERELSSADGPHPELQDPMQGVATQLAAVATPVLAAGLQNPRQGVSGPTPPLSDLPTANSVDWRLTIEHDPMRGVLVEAAEMDQYLGVGRSPRAMDPIDNGREVPQAAETQELVHMASIARLSSDMNEQAQDRVEYTRRRAGQQVAGETAQEKALSAPNEVRVLGTGGPGADGSEAFMKEVDTAGIVTAGSKDGADYEEDSVGRRGLLAWIEDMDRCPVTRSTWTSDVDEQWDALWRARHPPEESW</sequence>
<proteinExistence type="predicted"/>
<gene>
    <name evidence="2" type="ORF">CBR_g24006</name>
</gene>
<feature type="region of interest" description="Disordered" evidence="1">
    <location>
        <begin position="190"/>
        <end position="229"/>
    </location>
</feature>
<evidence type="ECO:0000256" key="1">
    <source>
        <dbReference type="SAM" id="MobiDB-lite"/>
    </source>
</evidence>
<comment type="caution">
    <text evidence="2">The sequence shown here is derived from an EMBL/GenBank/DDBJ whole genome shotgun (WGS) entry which is preliminary data.</text>
</comment>
<feature type="compositionally biased region" description="Basic and acidic residues" evidence="1">
    <location>
        <begin position="214"/>
        <end position="229"/>
    </location>
</feature>
<keyword evidence="3" id="KW-1185">Reference proteome</keyword>
<dbReference type="Gramene" id="GBG77560">
    <property type="protein sequence ID" value="GBG77560"/>
    <property type="gene ID" value="CBR_g24006"/>
</dbReference>
<dbReference type="EMBL" id="BFEA01000271">
    <property type="protein sequence ID" value="GBG77560.1"/>
    <property type="molecule type" value="Genomic_DNA"/>
</dbReference>
<accession>A0A388L5H4</accession>
<organism evidence="2 3">
    <name type="scientific">Chara braunii</name>
    <name type="common">Braun's stonewort</name>
    <dbReference type="NCBI Taxonomy" id="69332"/>
    <lineage>
        <taxon>Eukaryota</taxon>
        <taxon>Viridiplantae</taxon>
        <taxon>Streptophyta</taxon>
        <taxon>Charophyceae</taxon>
        <taxon>Charales</taxon>
        <taxon>Characeae</taxon>
        <taxon>Chara</taxon>
    </lineage>
</organism>
<evidence type="ECO:0000313" key="2">
    <source>
        <dbReference type="EMBL" id="GBG77560.1"/>
    </source>
</evidence>
<feature type="non-terminal residue" evidence="2">
    <location>
        <position position="1"/>
    </location>
</feature>
<dbReference type="AlphaFoldDB" id="A0A388L5H4"/>
<evidence type="ECO:0000313" key="3">
    <source>
        <dbReference type="Proteomes" id="UP000265515"/>
    </source>
</evidence>
<reference evidence="2 3" key="1">
    <citation type="journal article" date="2018" name="Cell">
        <title>The Chara Genome: Secondary Complexity and Implications for Plant Terrestrialization.</title>
        <authorList>
            <person name="Nishiyama T."/>
            <person name="Sakayama H."/>
            <person name="Vries J.D."/>
            <person name="Buschmann H."/>
            <person name="Saint-Marcoux D."/>
            <person name="Ullrich K.K."/>
            <person name="Haas F.B."/>
            <person name="Vanderstraeten L."/>
            <person name="Becker D."/>
            <person name="Lang D."/>
            <person name="Vosolsobe S."/>
            <person name="Rombauts S."/>
            <person name="Wilhelmsson P.K.I."/>
            <person name="Janitza P."/>
            <person name="Kern R."/>
            <person name="Heyl A."/>
            <person name="Rumpler F."/>
            <person name="Villalobos L.I.A.C."/>
            <person name="Clay J.M."/>
            <person name="Skokan R."/>
            <person name="Toyoda A."/>
            <person name="Suzuki Y."/>
            <person name="Kagoshima H."/>
            <person name="Schijlen E."/>
            <person name="Tajeshwar N."/>
            <person name="Catarino B."/>
            <person name="Hetherington A.J."/>
            <person name="Saltykova A."/>
            <person name="Bonnot C."/>
            <person name="Breuninger H."/>
            <person name="Symeonidi A."/>
            <person name="Radhakrishnan G.V."/>
            <person name="Van Nieuwerburgh F."/>
            <person name="Deforce D."/>
            <person name="Chang C."/>
            <person name="Karol K.G."/>
            <person name="Hedrich R."/>
            <person name="Ulvskov P."/>
            <person name="Glockner G."/>
            <person name="Delwiche C.F."/>
            <person name="Petrasek J."/>
            <person name="Van de Peer Y."/>
            <person name="Friml J."/>
            <person name="Beilby M."/>
            <person name="Dolan L."/>
            <person name="Kohara Y."/>
            <person name="Sugano S."/>
            <person name="Fujiyama A."/>
            <person name="Delaux P.-M."/>
            <person name="Quint M."/>
            <person name="TheiBen G."/>
            <person name="Hagemann M."/>
            <person name="Harholt J."/>
            <person name="Dunand C."/>
            <person name="Zachgo S."/>
            <person name="Langdale J."/>
            <person name="Maumus F."/>
            <person name="Straeten D.V.D."/>
            <person name="Gould S.B."/>
            <person name="Rensing S.A."/>
        </authorList>
    </citation>
    <scope>NUCLEOTIDE SEQUENCE [LARGE SCALE GENOMIC DNA]</scope>
    <source>
        <strain evidence="2 3">S276</strain>
    </source>
</reference>
<protein>
    <submittedName>
        <fullName evidence="2">Uncharacterized protein</fullName>
    </submittedName>
</protein>
<dbReference type="Proteomes" id="UP000265515">
    <property type="component" value="Unassembled WGS sequence"/>
</dbReference>